<protein>
    <submittedName>
        <fullName evidence="9">Cytochrome c553</fullName>
    </submittedName>
</protein>
<evidence type="ECO:0000256" key="3">
    <source>
        <dbReference type="ARBA" id="ARBA00022723"/>
    </source>
</evidence>
<accession>A0A1M6LLT2</accession>
<evidence type="ECO:0000256" key="4">
    <source>
        <dbReference type="ARBA" id="ARBA00022982"/>
    </source>
</evidence>
<evidence type="ECO:0000256" key="2">
    <source>
        <dbReference type="ARBA" id="ARBA00022617"/>
    </source>
</evidence>
<dbReference type="GO" id="GO:0046872">
    <property type="term" value="F:metal ion binding"/>
    <property type="evidence" value="ECO:0007669"/>
    <property type="project" value="UniProtKB-KW"/>
</dbReference>
<keyword evidence="5 6" id="KW-0408">Iron</keyword>
<evidence type="ECO:0000313" key="9">
    <source>
        <dbReference type="EMBL" id="SHJ72155.1"/>
    </source>
</evidence>
<name>A0A1M6LLT2_9RHOB</name>
<keyword evidence="2 6" id="KW-0349">Heme</keyword>
<dbReference type="GO" id="GO:0009055">
    <property type="term" value="F:electron transfer activity"/>
    <property type="evidence" value="ECO:0007669"/>
    <property type="project" value="InterPro"/>
</dbReference>
<evidence type="ECO:0000256" key="1">
    <source>
        <dbReference type="ARBA" id="ARBA00022448"/>
    </source>
</evidence>
<feature type="domain" description="Cytochrome c" evidence="8">
    <location>
        <begin position="260"/>
        <end position="349"/>
    </location>
</feature>
<sequence length="425" mass="45699">MKRVLQTLATLAVLAAIAGAAIVFGGLFNVSARAGHWAITPWLLHTTFRNSVELRAPAQSEVPDLSRDGMVALGAGHFDEGCRTCHAAPGHRQSAVAAAMVPRPPHVSEIDPSWKPNELHWIVDEGVKMSGMPHWPAPRTDDVWPVVAFLVEVRDMTGAEYDDLTARPEVPDDAPDGLAYCAMCHGLDGRSGNQWIPRLDIQPRAYLERTLLAYADGARSSGIMHVAASRFPEADLVELAAWFADRDPLADPATRNLDAALVEEGADLASRGTRDVPACTSCHGPKAGPRAEDFPRLAGQSQLYLAQQLRLWRDGDRGGAGRANLMAKSAQDLSDADIAALAAYFASLSATRTAVAERLPVARRPAEQGQGAHPGRDRRKQRTTDRASSGPDAGPTRGGGRPHANGSARPGIRIFETVRSLRRRS</sequence>
<dbReference type="AlphaFoldDB" id="A0A1M6LLT2"/>
<dbReference type="Pfam" id="PF00034">
    <property type="entry name" value="Cytochrom_C"/>
    <property type="match status" value="1"/>
</dbReference>
<gene>
    <name evidence="9" type="ORF">SAMN04488012_11618</name>
</gene>
<dbReference type="GO" id="GO:0020037">
    <property type="term" value="F:heme binding"/>
    <property type="evidence" value="ECO:0007669"/>
    <property type="project" value="InterPro"/>
</dbReference>
<dbReference type="EMBL" id="FQZA01000016">
    <property type="protein sequence ID" value="SHJ72155.1"/>
    <property type="molecule type" value="Genomic_DNA"/>
</dbReference>
<dbReference type="SUPFAM" id="SSF46626">
    <property type="entry name" value="Cytochrome c"/>
    <property type="match status" value="3"/>
</dbReference>
<evidence type="ECO:0000256" key="7">
    <source>
        <dbReference type="SAM" id="MobiDB-lite"/>
    </source>
</evidence>
<dbReference type="Pfam" id="PF13442">
    <property type="entry name" value="Cytochrome_CBB3"/>
    <property type="match status" value="1"/>
</dbReference>
<dbReference type="PANTHER" id="PTHR33751">
    <property type="entry name" value="CBB3-TYPE CYTOCHROME C OXIDASE SUBUNIT FIXP"/>
    <property type="match status" value="1"/>
</dbReference>
<dbReference type="InterPro" id="IPR036909">
    <property type="entry name" value="Cyt_c-like_dom_sf"/>
</dbReference>
<dbReference type="STRING" id="313368.SAMN04488012_11618"/>
<feature type="region of interest" description="Disordered" evidence="7">
    <location>
        <begin position="361"/>
        <end position="425"/>
    </location>
</feature>
<dbReference type="Gene3D" id="1.10.760.10">
    <property type="entry name" value="Cytochrome c-like domain"/>
    <property type="match status" value="3"/>
</dbReference>
<evidence type="ECO:0000313" key="10">
    <source>
        <dbReference type="Proteomes" id="UP000184040"/>
    </source>
</evidence>
<proteinExistence type="predicted"/>
<keyword evidence="1" id="KW-0813">Transport</keyword>
<keyword evidence="10" id="KW-1185">Reference proteome</keyword>
<dbReference type="InterPro" id="IPR050597">
    <property type="entry name" value="Cytochrome_c_Oxidase_Subunit"/>
</dbReference>
<dbReference type="Proteomes" id="UP000184040">
    <property type="component" value="Unassembled WGS sequence"/>
</dbReference>
<feature type="domain" description="Cytochrome c" evidence="8">
    <location>
        <begin position="162"/>
        <end position="247"/>
    </location>
</feature>
<evidence type="ECO:0000256" key="5">
    <source>
        <dbReference type="ARBA" id="ARBA00023004"/>
    </source>
</evidence>
<evidence type="ECO:0000256" key="6">
    <source>
        <dbReference type="PROSITE-ProRule" id="PRU00433"/>
    </source>
</evidence>
<evidence type="ECO:0000259" key="8">
    <source>
        <dbReference type="PROSITE" id="PS51007"/>
    </source>
</evidence>
<dbReference type="PROSITE" id="PS51007">
    <property type="entry name" value="CYTC"/>
    <property type="match status" value="2"/>
</dbReference>
<dbReference type="RefSeq" id="WP_073130025.1">
    <property type="nucleotide sequence ID" value="NZ_FQZA01000016.1"/>
</dbReference>
<dbReference type="InterPro" id="IPR009056">
    <property type="entry name" value="Cyt_c-like_dom"/>
</dbReference>
<keyword evidence="4" id="KW-0249">Electron transport</keyword>
<reference evidence="9 10" key="1">
    <citation type="submission" date="2016-11" db="EMBL/GenBank/DDBJ databases">
        <authorList>
            <person name="Jaros S."/>
            <person name="Januszkiewicz K."/>
            <person name="Wedrychowicz H."/>
        </authorList>
    </citation>
    <scope>NUCLEOTIDE SEQUENCE [LARGE SCALE GENOMIC DNA]</scope>
    <source>
        <strain evidence="9 10">DSM 26892</strain>
    </source>
</reference>
<keyword evidence="3 6" id="KW-0479">Metal-binding</keyword>
<dbReference type="PANTHER" id="PTHR33751:SF9">
    <property type="entry name" value="CYTOCHROME C4"/>
    <property type="match status" value="1"/>
</dbReference>
<organism evidence="9 10">
    <name type="scientific">Palleronia salina</name>
    <dbReference type="NCBI Taxonomy" id="313368"/>
    <lineage>
        <taxon>Bacteria</taxon>
        <taxon>Pseudomonadati</taxon>
        <taxon>Pseudomonadota</taxon>
        <taxon>Alphaproteobacteria</taxon>
        <taxon>Rhodobacterales</taxon>
        <taxon>Roseobacteraceae</taxon>
        <taxon>Palleronia</taxon>
    </lineage>
</organism>